<dbReference type="Gene3D" id="3.60.40.10">
    <property type="entry name" value="PPM-type phosphatase domain"/>
    <property type="match status" value="1"/>
</dbReference>
<dbReference type="Gene3D" id="3.30.450.40">
    <property type="match status" value="1"/>
</dbReference>
<dbReference type="Pfam" id="PF07228">
    <property type="entry name" value="SpoIIE"/>
    <property type="match status" value="1"/>
</dbReference>
<dbReference type="InterPro" id="IPR013767">
    <property type="entry name" value="PAS_fold"/>
</dbReference>
<dbReference type="InterPro" id="IPR013656">
    <property type="entry name" value="PAS_4"/>
</dbReference>
<evidence type="ECO:0000313" key="4">
    <source>
        <dbReference type="EMBL" id="MET8438829.1"/>
    </source>
</evidence>
<evidence type="ECO:0000256" key="1">
    <source>
        <dbReference type="ARBA" id="ARBA00022801"/>
    </source>
</evidence>
<feature type="region of interest" description="Disordered" evidence="2">
    <location>
        <begin position="810"/>
        <end position="832"/>
    </location>
</feature>
<dbReference type="InterPro" id="IPR003018">
    <property type="entry name" value="GAF"/>
</dbReference>
<dbReference type="InterPro" id="IPR036457">
    <property type="entry name" value="PPM-type-like_dom_sf"/>
</dbReference>
<dbReference type="InterPro" id="IPR000014">
    <property type="entry name" value="PAS"/>
</dbReference>
<evidence type="ECO:0000259" key="3">
    <source>
        <dbReference type="PROSITE" id="PS50112"/>
    </source>
</evidence>
<dbReference type="Pfam" id="PF13581">
    <property type="entry name" value="HATPase_c_2"/>
    <property type="match status" value="1"/>
</dbReference>
<dbReference type="InterPro" id="IPR003594">
    <property type="entry name" value="HATPase_dom"/>
</dbReference>
<dbReference type="SMART" id="SM00331">
    <property type="entry name" value="PP2C_SIG"/>
    <property type="match status" value="1"/>
</dbReference>
<dbReference type="SUPFAM" id="SSF55781">
    <property type="entry name" value="GAF domain-like"/>
    <property type="match status" value="1"/>
</dbReference>
<dbReference type="PANTHER" id="PTHR43156:SF2">
    <property type="entry name" value="STAGE II SPORULATION PROTEIN E"/>
    <property type="match status" value="1"/>
</dbReference>
<dbReference type="CDD" id="cd00130">
    <property type="entry name" value="PAS"/>
    <property type="match status" value="2"/>
</dbReference>
<dbReference type="Pfam" id="PF00989">
    <property type="entry name" value="PAS"/>
    <property type="match status" value="1"/>
</dbReference>
<gene>
    <name evidence="4" type="ORF">ABZV61_40410</name>
</gene>
<dbReference type="NCBIfam" id="TIGR00229">
    <property type="entry name" value="sensory_box"/>
    <property type="match status" value="2"/>
</dbReference>
<dbReference type="SMART" id="SM00065">
    <property type="entry name" value="GAF"/>
    <property type="match status" value="1"/>
</dbReference>
<dbReference type="SMART" id="SM00091">
    <property type="entry name" value="PAS"/>
    <property type="match status" value="2"/>
</dbReference>
<dbReference type="Pfam" id="PF01590">
    <property type="entry name" value="GAF"/>
    <property type="match status" value="1"/>
</dbReference>
<keyword evidence="1" id="KW-0378">Hydrolase</keyword>
<dbReference type="InterPro" id="IPR029016">
    <property type="entry name" value="GAF-like_dom_sf"/>
</dbReference>
<comment type="caution">
    <text evidence="4">The sequence shown here is derived from an EMBL/GenBank/DDBJ whole genome shotgun (WGS) entry which is preliminary data.</text>
</comment>
<dbReference type="InterPro" id="IPR036890">
    <property type="entry name" value="HATPase_C_sf"/>
</dbReference>
<dbReference type="Proteomes" id="UP001550044">
    <property type="component" value="Unassembled WGS sequence"/>
</dbReference>
<reference evidence="4 5" key="1">
    <citation type="submission" date="2024-06" db="EMBL/GenBank/DDBJ databases">
        <title>The Natural Products Discovery Center: Release of the First 8490 Sequenced Strains for Exploring Actinobacteria Biosynthetic Diversity.</title>
        <authorList>
            <person name="Kalkreuter E."/>
            <person name="Kautsar S.A."/>
            <person name="Yang D."/>
            <person name="Bader C.D."/>
            <person name="Teijaro C.N."/>
            <person name="Fluegel L."/>
            <person name="Davis C.M."/>
            <person name="Simpson J.R."/>
            <person name="Lauterbach L."/>
            <person name="Steele A.D."/>
            <person name="Gui C."/>
            <person name="Meng S."/>
            <person name="Li G."/>
            <person name="Viehrig K."/>
            <person name="Ye F."/>
            <person name="Su P."/>
            <person name="Kiefer A.F."/>
            <person name="Nichols A."/>
            <person name="Cepeda A.J."/>
            <person name="Yan W."/>
            <person name="Fan B."/>
            <person name="Jiang Y."/>
            <person name="Adhikari A."/>
            <person name="Zheng C.-J."/>
            <person name="Schuster L."/>
            <person name="Cowan T.M."/>
            <person name="Smanski M.J."/>
            <person name="Chevrette M.G."/>
            <person name="De Carvalho L.P.S."/>
            <person name="Shen B."/>
        </authorList>
    </citation>
    <scope>NUCLEOTIDE SEQUENCE [LARGE SCALE GENOMIC DNA]</scope>
    <source>
        <strain evidence="4 5">NPDC005137</strain>
    </source>
</reference>
<sequence length="832" mass="89519">MSIPSEASFARRRADSADSDKMAAFLLDGHGTVTTWSTAAERLFGYSESEVVGRQAAALWPAAFPDLLDEPASPGKAVSTPGHRVTAAHGHGPDVAFLTAPLPSAWPGGQGTVVLAVPARLLADAEDQALLDTLFTRSPIGVAVYDTQLRFLRINAAHARLHGIPEEQVLGRRISEILPEVDATEIENRLSRVMNTGLPSANAVHHGRTPADTDRHHAWNVSSVPLTCPDGRTLGVADVITDITDHYRARERLAILDEAAARIGTTLDVTRTAEELVDILVPRLADLAVIDLIEGVVQGEEPQRASTGPIPLCLAARKAAQPTIVDALRKIGVRQHFPTDTPHAQSLADGQPRLLPVIDRDASWIRNSHDPRIHALLQHGVHSLILVPLRARDTTLGFVHLYRTDRADPFEPDDLLLVQDLVTRAAVSVDNARRFTGEHAALVTLHESMLPRSVPEQSAAYIAHRYRPAQGHAGLSGDWFDVIPLSGMRVALVVGGVPGAGFRAAAAMGQICSSVRTLAQLDLSPDELLARLDDMVPRLVEREHSAGSTAFAKALVGATCLYTVYDPISRHCVMASAGHPAPAIADPTGQVWFPSLPSNKPLGLGDPVFEPLELELAEGSTLALYTESLLRAWNANKPLADRLRAIIADGSCSLDATCRAVAETVAPHLAAEDGLALLFARTRSLGTGRVAVWDVPFDPGSVADTRSLVLRQLDEWGLEHLAFTTELIVSELVTNGIRYGREPLNLRLIHDQALTCEVSDASSTSPHIRRAATTDEGGRGLFLVAQMSHRWGTRYGATGKTIWAEQLLTPPREALDPDQDPGAPNDTPGRTI</sequence>
<dbReference type="Gene3D" id="3.30.450.20">
    <property type="entry name" value="PAS domain"/>
    <property type="match status" value="2"/>
</dbReference>
<dbReference type="Gene3D" id="3.30.565.10">
    <property type="entry name" value="Histidine kinase-like ATPase, C-terminal domain"/>
    <property type="match status" value="1"/>
</dbReference>
<name>A0ABV2UN64_9ACTN</name>
<feature type="domain" description="PAS" evidence="3">
    <location>
        <begin position="127"/>
        <end position="197"/>
    </location>
</feature>
<protein>
    <submittedName>
        <fullName evidence="4">SpoIIE family protein phosphatase</fullName>
    </submittedName>
</protein>
<dbReference type="CDD" id="cd16936">
    <property type="entry name" value="HATPase_RsbW-like"/>
    <property type="match status" value="1"/>
</dbReference>
<feature type="domain" description="PAS" evidence="3">
    <location>
        <begin position="25"/>
        <end position="55"/>
    </location>
</feature>
<dbReference type="InterPro" id="IPR001932">
    <property type="entry name" value="PPM-type_phosphatase-like_dom"/>
</dbReference>
<proteinExistence type="predicted"/>
<dbReference type="InterPro" id="IPR035965">
    <property type="entry name" value="PAS-like_dom_sf"/>
</dbReference>
<dbReference type="RefSeq" id="WP_356713238.1">
    <property type="nucleotide sequence ID" value="NZ_JBEXIP010000073.1"/>
</dbReference>
<evidence type="ECO:0000256" key="2">
    <source>
        <dbReference type="SAM" id="MobiDB-lite"/>
    </source>
</evidence>
<dbReference type="SUPFAM" id="SSF55785">
    <property type="entry name" value="PYP-like sensor domain (PAS domain)"/>
    <property type="match status" value="2"/>
</dbReference>
<dbReference type="InterPro" id="IPR052016">
    <property type="entry name" value="Bact_Sigma-Reg"/>
</dbReference>
<dbReference type="PANTHER" id="PTHR43156">
    <property type="entry name" value="STAGE II SPORULATION PROTEIN E-RELATED"/>
    <property type="match status" value="1"/>
</dbReference>
<dbReference type="EMBL" id="JBEXIP010000073">
    <property type="protein sequence ID" value="MET8438829.1"/>
    <property type="molecule type" value="Genomic_DNA"/>
</dbReference>
<organism evidence="4 5">
    <name type="scientific">Streptomyces sp. 900116325</name>
    <dbReference type="NCBI Taxonomy" id="3154295"/>
    <lineage>
        <taxon>Bacteria</taxon>
        <taxon>Bacillati</taxon>
        <taxon>Actinomycetota</taxon>
        <taxon>Actinomycetes</taxon>
        <taxon>Kitasatosporales</taxon>
        <taxon>Streptomycetaceae</taxon>
        <taxon>Streptomyces</taxon>
    </lineage>
</organism>
<dbReference type="Pfam" id="PF08448">
    <property type="entry name" value="PAS_4"/>
    <property type="match status" value="1"/>
</dbReference>
<evidence type="ECO:0000313" key="5">
    <source>
        <dbReference type="Proteomes" id="UP001550044"/>
    </source>
</evidence>
<keyword evidence="5" id="KW-1185">Reference proteome</keyword>
<dbReference type="PROSITE" id="PS50112">
    <property type="entry name" value="PAS"/>
    <property type="match status" value="2"/>
</dbReference>
<accession>A0ABV2UN64</accession>